<gene>
    <name evidence="1" type="ORF">CfE428DRAFT_4216</name>
</gene>
<accession>B4D5M7</accession>
<evidence type="ECO:0000313" key="2">
    <source>
        <dbReference type="Proteomes" id="UP000005824"/>
    </source>
</evidence>
<keyword evidence="2" id="KW-1185">Reference proteome</keyword>
<protein>
    <submittedName>
        <fullName evidence="1">Uncharacterized protein</fullName>
    </submittedName>
</protein>
<proteinExistence type="predicted"/>
<name>B4D5M7_9BACT</name>
<dbReference type="Proteomes" id="UP000005824">
    <property type="component" value="Unassembled WGS sequence"/>
</dbReference>
<sequence length="187" mass="19350">MGITVSPLPSGGGGSLPQLPIWTYKGGANPTINAGEFGFDNADPSASTHIFFSINSKNGPSIDLSTLLEELGYCYFVLTDASGKPYVGTIVSLYTSTVNYVELYFNWITNPPSLQGDYAFSLGPSPSLVTGVNGHNGPGAVTVNDADVMSASGINPIADGTYSVTGPNTIGSITFMDGRCTAYTPGT</sequence>
<dbReference type="InParanoid" id="B4D5M7"/>
<evidence type="ECO:0000313" key="1">
    <source>
        <dbReference type="EMBL" id="EDY18432.1"/>
    </source>
</evidence>
<dbReference type="AlphaFoldDB" id="B4D5M7"/>
<organism evidence="1 2">
    <name type="scientific">Chthoniobacter flavus Ellin428</name>
    <dbReference type="NCBI Taxonomy" id="497964"/>
    <lineage>
        <taxon>Bacteria</taxon>
        <taxon>Pseudomonadati</taxon>
        <taxon>Verrucomicrobiota</taxon>
        <taxon>Spartobacteria</taxon>
        <taxon>Chthoniobacterales</taxon>
        <taxon>Chthoniobacteraceae</taxon>
        <taxon>Chthoniobacter</taxon>
    </lineage>
</organism>
<dbReference type="EMBL" id="ABVL01000013">
    <property type="protein sequence ID" value="EDY18432.1"/>
    <property type="molecule type" value="Genomic_DNA"/>
</dbReference>
<comment type="caution">
    <text evidence="1">The sequence shown here is derived from an EMBL/GenBank/DDBJ whole genome shotgun (WGS) entry which is preliminary data.</text>
</comment>
<dbReference type="RefSeq" id="WP_006981540.1">
    <property type="nucleotide sequence ID" value="NZ_ABVL01000013.1"/>
</dbReference>
<reference evidence="1 2" key="1">
    <citation type="journal article" date="2011" name="J. Bacteriol.">
        <title>Genome sequence of Chthoniobacter flavus Ellin428, an aerobic heterotrophic soil bacterium.</title>
        <authorList>
            <person name="Kant R."/>
            <person name="van Passel M.W."/>
            <person name="Palva A."/>
            <person name="Lucas S."/>
            <person name="Lapidus A."/>
            <person name="Glavina Del Rio T."/>
            <person name="Dalin E."/>
            <person name="Tice H."/>
            <person name="Bruce D."/>
            <person name="Goodwin L."/>
            <person name="Pitluck S."/>
            <person name="Larimer F.W."/>
            <person name="Land M.L."/>
            <person name="Hauser L."/>
            <person name="Sangwan P."/>
            <person name="de Vos W.M."/>
            <person name="Janssen P.H."/>
            <person name="Smidt H."/>
        </authorList>
    </citation>
    <scope>NUCLEOTIDE SEQUENCE [LARGE SCALE GENOMIC DNA]</scope>
    <source>
        <strain evidence="1 2">Ellin428</strain>
    </source>
</reference>